<dbReference type="EMBL" id="CYRY02006190">
    <property type="protein sequence ID" value="VCW70674.1"/>
    <property type="molecule type" value="Genomic_DNA"/>
</dbReference>
<dbReference type="AlphaFoldDB" id="A0A9X9LKT5"/>
<sequence>MEAEAGPPGGLAVACAPLLGDKGKGLLSGNAGASPGHRDTDWHHHLKRRRPGSSPCRATPRPRKGGRAVPPAHAHP</sequence>
<feature type="region of interest" description="Disordered" evidence="1">
    <location>
        <begin position="20"/>
        <end position="76"/>
    </location>
</feature>
<evidence type="ECO:0000256" key="1">
    <source>
        <dbReference type="SAM" id="MobiDB-lite"/>
    </source>
</evidence>
<dbReference type="Proteomes" id="UP000269945">
    <property type="component" value="Unassembled WGS sequence"/>
</dbReference>
<proteinExistence type="predicted"/>
<accession>A0A9X9LKT5</accession>
<evidence type="ECO:0000313" key="3">
    <source>
        <dbReference type="Proteomes" id="UP000269945"/>
    </source>
</evidence>
<gene>
    <name evidence="2" type="ORF">BN2614_LOCUS6</name>
</gene>
<organism evidence="2 3">
    <name type="scientific">Gulo gulo</name>
    <name type="common">Wolverine</name>
    <name type="synonym">Gluton</name>
    <dbReference type="NCBI Taxonomy" id="48420"/>
    <lineage>
        <taxon>Eukaryota</taxon>
        <taxon>Metazoa</taxon>
        <taxon>Chordata</taxon>
        <taxon>Craniata</taxon>
        <taxon>Vertebrata</taxon>
        <taxon>Euteleostomi</taxon>
        <taxon>Mammalia</taxon>
        <taxon>Eutheria</taxon>
        <taxon>Laurasiatheria</taxon>
        <taxon>Carnivora</taxon>
        <taxon>Caniformia</taxon>
        <taxon>Musteloidea</taxon>
        <taxon>Mustelidae</taxon>
        <taxon>Guloninae</taxon>
        <taxon>Gulo</taxon>
    </lineage>
</organism>
<comment type="caution">
    <text evidence="2">The sequence shown here is derived from an EMBL/GenBank/DDBJ whole genome shotgun (WGS) entry which is preliminary data.</text>
</comment>
<reference evidence="2 3" key="1">
    <citation type="submission" date="2018-10" db="EMBL/GenBank/DDBJ databases">
        <authorList>
            <person name="Ekblom R."/>
            <person name="Jareborg N."/>
        </authorList>
    </citation>
    <scope>NUCLEOTIDE SEQUENCE [LARGE SCALE GENOMIC DNA]</scope>
    <source>
        <tissue evidence="2">Muscle</tissue>
    </source>
</reference>
<evidence type="ECO:0000313" key="2">
    <source>
        <dbReference type="EMBL" id="VCW70674.1"/>
    </source>
</evidence>
<feature type="non-terminal residue" evidence="2">
    <location>
        <position position="76"/>
    </location>
</feature>
<keyword evidence="3" id="KW-1185">Reference proteome</keyword>
<protein>
    <submittedName>
        <fullName evidence="2">Uncharacterized protein</fullName>
    </submittedName>
</protein>
<name>A0A9X9LKT5_GULGU</name>